<protein>
    <submittedName>
        <fullName evidence="1">Uncharacterized protein</fullName>
    </submittedName>
</protein>
<gene>
    <name evidence="1" type="ORF">RLDS_05765</name>
</gene>
<keyword evidence="2" id="KW-1185">Reference proteome</keyword>
<dbReference type="EMBL" id="ATDP01000073">
    <property type="protein sequence ID" value="EQB16941.1"/>
    <property type="molecule type" value="Genomic_DNA"/>
</dbReference>
<dbReference type="OrthoDB" id="7477399at2"/>
<dbReference type="AlphaFoldDB" id="T0HKS4"/>
<dbReference type="PATRIC" id="fig|1331060.3.peg.1074"/>
<evidence type="ECO:0000313" key="2">
    <source>
        <dbReference type="Proteomes" id="UP000015531"/>
    </source>
</evidence>
<proteinExistence type="predicted"/>
<dbReference type="Proteomes" id="UP000015531">
    <property type="component" value="Unassembled WGS sequence"/>
</dbReference>
<name>T0HKS4_9SPHN</name>
<dbReference type="RefSeq" id="WP_021224988.1">
    <property type="nucleotide sequence ID" value="NZ_ATDP01000073.1"/>
</dbReference>
<comment type="caution">
    <text evidence="1">The sequence shown here is derived from an EMBL/GenBank/DDBJ whole genome shotgun (WGS) entry which is preliminary data.</text>
</comment>
<accession>T0HKS4</accession>
<sequence>MDFSKLATILYPKCPRCGGRSKSIEPENIDHANRSFGHAARGHHYLQLFGYGVTAGRQVYKRIPGKFGGLKQCTDCGHEFR</sequence>
<evidence type="ECO:0000313" key="1">
    <source>
        <dbReference type="EMBL" id="EQB16941.1"/>
    </source>
</evidence>
<organism evidence="1 2">
    <name type="scientific">Sphingobium lactosutens DS20</name>
    <dbReference type="NCBI Taxonomy" id="1331060"/>
    <lineage>
        <taxon>Bacteria</taxon>
        <taxon>Pseudomonadati</taxon>
        <taxon>Pseudomonadota</taxon>
        <taxon>Alphaproteobacteria</taxon>
        <taxon>Sphingomonadales</taxon>
        <taxon>Sphingomonadaceae</taxon>
        <taxon>Sphingobium</taxon>
    </lineage>
</organism>
<reference evidence="1 2" key="1">
    <citation type="journal article" date="2013" name="Genome Announc.">
        <title>Draft Genome Sequence of Sphingobium lactosutens Strain DS20T, Isolated from a Hexachlorocyclohexane Dumpsite.</title>
        <authorList>
            <person name="Kumar R."/>
            <person name="Dwivedi V."/>
            <person name="Negi V."/>
            <person name="Khurana J.P."/>
            <person name="Lal R."/>
        </authorList>
    </citation>
    <scope>NUCLEOTIDE SEQUENCE [LARGE SCALE GENOMIC DNA]</scope>
    <source>
        <strain evidence="1 2">DS20</strain>
    </source>
</reference>